<organism>
    <name type="scientific">Serpula lacrymans var. lacrymans (strain S7.9)</name>
    <name type="common">Dry rot fungus</name>
    <dbReference type="NCBI Taxonomy" id="578457"/>
    <lineage>
        <taxon>Eukaryota</taxon>
        <taxon>Fungi</taxon>
        <taxon>Dikarya</taxon>
        <taxon>Basidiomycota</taxon>
        <taxon>Agaricomycotina</taxon>
        <taxon>Agaricomycetes</taxon>
        <taxon>Agaricomycetidae</taxon>
        <taxon>Boletales</taxon>
        <taxon>Coniophorineae</taxon>
        <taxon>Serpulaceae</taxon>
        <taxon>Serpula</taxon>
    </lineage>
</organism>
<dbReference type="HOGENOM" id="CLU_2887210_0_0_1"/>
<reference evidence="1" key="1">
    <citation type="submission" date="2011-04" db="EMBL/GenBank/DDBJ databases">
        <title>Evolution of plant cell wall degrading machinery underlies the functional diversity of forest fungi.</title>
        <authorList>
            <consortium name="US DOE Joint Genome Institute (JGI-PGF)"/>
            <person name="Eastwood D.C."/>
            <person name="Floudas D."/>
            <person name="Binder M."/>
            <person name="Majcherczyk A."/>
            <person name="Schneider P."/>
            <person name="Aerts A."/>
            <person name="Asiegbu F.O."/>
            <person name="Baker S.E."/>
            <person name="Barry K."/>
            <person name="Bendiksby M."/>
            <person name="Blumentritt M."/>
            <person name="Coutinho P.M."/>
            <person name="Cullen D."/>
            <person name="Cullen D."/>
            <person name="Gathman A."/>
            <person name="Goodell B."/>
            <person name="Henrissat B."/>
            <person name="Ihrmark K."/>
            <person name="Kauserud H."/>
            <person name="Kohler A."/>
            <person name="LaButti K."/>
            <person name="Lapidus A."/>
            <person name="Lavin J.L."/>
            <person name="Lee Y.-H."/>
            <person name="Lindquist E."/>
            <person name="Lilly W."/>
            <person name="Lucas S."/>
            <person name="Morin E."/>
            <person name="Murat C."/>
            <person name="Oguiza J.A."/>
            <person name="Park J."/>
            <person name="Pisabarro A.G."/>
            <person name="Riley R."/>
            <person name="Rosling A."/>
            <person name="Salamov A."/>
            <person name="Schmidt O."/>
            <person name="Schmutz J."/>
            <person name="Skrede I."/>
            <person name="Stenlid J."/>
            <person name="Wiebenga A."/>
            <person name="Xie X."/>
            <person name="Kues U."/>
            <person name="Hibbett D.S."/>
            <person name="Hoffmeister D."/>
            <person name="Hogberg N."/>
            <person name="Martin F."/>
            <person name="Grigoriev I.V."/>
            <person name="Watkinson S.C."/>
        </authorList>
    </citation>
    <scope>NUCLEOTIDE SEQUENCE</scope>
    <source>
        <strain evidence="1">S7.9</strain>
    </source>
</reference>
<gene>
    <name evidence="1" type="ORF">SERLADRAFT_464793</name>
</gene>
<accession>F8NTY2</accession>
<dbReference type="RefSeq" id="XP_007317231.1">
    <property type="nucleotide sequence ID" value="XM_007317169.1"/>
</dbReference>
<dbReference type="Proteomes" id="UP000008064">
    <property type="component" value="Unassembled WGS sequence"/>
</dbReference>
<proteinExistence type="predicted"/>
<dbReference type="KEGG" id="sla:SERLADRAFT_464793"/>
<protein>
    <submittedName>
        <fullName evidence="1">Uncharacterized protein</fullName>
    </submittedName>
</protein>
<dbReference type="GeneID" id="18818799"/>
<dbReference type="AlphaFoldDB" id="F8NTY2"/>
<sequence length="63" mass="7302">MVLQDYLITHVMHERHNVSTHKIEYIAKETTITSSQTLALRWQTIMQSTCLTAIIQQSQELST</sequence>
<name>F8NTY2_SERL9</name>
<dbReference type="EMBL" id="GL945433">
    <property type="protein sequence ID" value="EGO25109.1"/>
    <property type="molecule type" value="Genomic_DNA"/>
</dbReference>
<evidence type="ECO:0000313" key="1">
    <source>
        <dbReference type="EMBL" id="EGO25109.1"/>
    </source>
</evidence>